<dbReference type="InterPro" id="IPR051604">
    <property type="entry name" value="Ergot_Alk_Oxidoreductase"/>
</dbReference>
<dbReference type="PANTHER" id="PTHR43162">
    <property type="match status" value="1"/>
</dbReference>
<keyword evidence="3" id="KW-1185">Reference proteome</keyword>
<dbReference type="EMBL" id="PTJD01000002">
    <property type="protein sequence ID" value="PPK98111.1"/>
    <property type="molecule type" value="Genomic_DNA"/>
</dbReference>
<dbReference type="OrthoDB" id="4457504at2"/>
<evidence type="ECO:0000313" key="3">
    <source>
        <dbReference type="Proteomes" id="UP000239485"/>
    </source>
</evidence>
<accession>A0A2S6IV22</accession>
<reference evidence="2 3" key="1">
    <citation type="submission" date="2018-02" db="EMBL/GenBank/DDBJ databases">
        <title>Genomic Encyclopedia of Archaeal and Bacterial Type Strains, Phase II (KMG-II): from individual species to whole genera.</title>
        <authorList>
            <person name="Goeker M."/>
        </authorList>
    </citation>
    <scope>NUCLEOTIDE SEQUENCE [LARGE SCALE GENOMIC DNA]</scope>
    <source>
        <strain evidence="2 3">DSM 22857</strain>
    </source>
</reference>
<dbReference type="Pfam" id="PF05368">
    <property type="entry name" value="NmrA"/>
    <property type="match status" value="1"/>
</dbReference>
<evidence type="ECO:0000313" key="2">
    <source>
        <dbReference type="EMBL" id="PPK98111.1"/>
    </source>
</evidence>
<dbReference type="RefSeq" id="WP_104431535.1">
    <property type="nucleotide sequence ID" value="NZ_PTJD01000002.1"/>
</dbReference>
<feature type="domain" description="NmrA-like" evidence="1">
    <location>
        <begin position="2"/>
        <end position="95"/>
    </location>
</feature>
<dbReference type="PANTHER" id="PTHR43162:SF1">
    <property type="entry name" value="PRESTALK A DIFFERENTIATION PROTEIN A"/>
    <property type="match status" value="1"/>
</dbReference>
<organism evidence="2 3">
    <name type="scientific">Kineococcus xinjiangensis</name>
    <dbReference type="NCBI Taxonomy" id="512762"/>
    <lineage>
        <taxon>Bacteria</taxon>
        <taxon>Bacillati</taxon>
        <taxon>Actinomycetota</taxon>
        <taxon>Actinomycetes</taxon>
        <taxon>Kineosporiales</taxon>
        <taxon>Kineosporiaceae</taxon>
        <taxon>Kineococcus</taxon>
    </lineage>
</organism>
<dbReference type="SUPFAM" id="SSF51735">
    <property type="entry name" value="NAD(P)-binding Rossmann-fold domains"/>
    <property type="match status" value="1"/>
</dbReference>
<dbReference type="Gene3D" id="3.40.50.720">
    <property type="entry name" value="NAD(P)-binding Rossmann-like Domain"/>
    <property type="match status" value="1"/>
</dbReference>
<proteinExistence type="predicted"/>
<dbReference type="InterPro" id="IPR008030">
    <property type="entry name" value="NmrA-like"/>
</dbReference>
<sequence length="274" mass="28706">MTVLVTGATGTVGRPLVRRLLAGGSRVRALTRAPARAALPAGAEVVAGDLTDTACLPGLFDGATTAHLITFDGATAAPLADGEGIAGAAEAAGVRAVTVLRGDVEPSPLERAVRAGSLRWTALAPVEFMGNALEWADSVREEGVVREGFPDVPSAVVHEADIAAVAAVALTGDDHHGREHWLTGPQALTVPERVRILADVLGRDVRYVPLGRDEVVARWRAEGFSEEDVEFFLAMRTDPPEAGRTVLPTVEEVTGRPARTFAQWARENAAAFGG</sequence>
<dbReference type="Gene3D" id="3.90.25.10">
    <property type="entry name" value="UDP-galactose 4-epimerase, domain 1"/>
    <property type="match status" value="1"/>
</dbReference>
<dbReference type="AlphaFoldDB" id="A0A2S6IV22"/>
<comment type="caution">
    <text evidence="2">The sequence shown here is derived from an EMBL/GenBank/DDBJ whole genome shotgun (WGS) entry which is preliminary data.</text>
</comment>
<dbReference type="InterPro" id="IPR036291">
    <property type="entry name" value="NAD(P)-bd_dom_sf"/>
</dbReference>
<name>A0A2S6IV22_9ACTN</name>
<evidence type="ECO:0000259" key="1">
    <source>
        <dbReference type="Pfam" id="PF05368"/>
    </source>
</evidence>
<dbReference type="Proteomes" id="UP000239485">
    <property type="component" value="Unassembled WGS sequence"/>
</dbReference>
<gene>
    <name evidence="2" type="ORF">CLV92_102264</name>
</gene>
<protein>
    <submittedName>
        <fullName evidence="2">Uncharacterized protein YbjT (DUF2867 family)</fullName>
    </submittedName>
</protein>